<name>A0ABQ2FTY5_9ACTN</name>
<keyword evidence="1" id="KW-0472">Membrane</keyword>
<evidence type="ECO:0000313" key="3">
    <source>
        <dbReference type="Proteomes" id="UP000648663"/>
    </source>
</evidence>
<protein>
    <submittedName>
        <fullName evidence="2">Uncharacterized protein</fullName>
    </submittedName>
</protein>
<gene>
    <name evidence="2" type="ORF">GCM10011589_07740</name>
</gene>
<keyword evidence="1" id="KW-1133">Transmembrane helix</keyword>
<keyword evidence="3" id="KW-1185">Reference proteome</keyword>
<comment type="caution">
    <text evidence="2">The sequence shown here is derived from an EMBL/GenBank/DDBJ whole genome shotgun (WGS) entry which is preliminary data.</text>
</comment>
<dbReference type="EMBL" id="BMMI01000001">
    <property type="protein sequence ID" value="GGL54163.1"/>
    <property type="molecule type" value="Genomic_DNA"/>
</dbReference>
<sequence length="43" mass="4774">MTGRCGGHRRAMFLFFTNRLGCLGSLLISLVLTGLLFLLFTLL</sequence>
<dbReference type="Proteomes" id="UP000648663">
    <property type="component" value="Unassembled WGS sequence"/>
</dbReference>
<proteinExistence type="predicted"/>
<evidence type="ECO:0000256" key="1">
    <source>
        <dbReference type="SAM" id="Phobius"/>
    </source>
</evidence>
<keyword evidence="1" id="KW-0812">Transmembrane</keyword>
<organism evidence="2 3">
    <name type="scientific">Modestobacter marinus</name>
    <dbReference type="NCBI Taxonomy" id="477641"/>
    <lineage>
        <taxon>Bacteria</taxon>
        <taxon>Bacillati</taxon>
        <taxon>Actinomycetota</taxon>
        <taxon>Actinomycetes</taxon>
        <taxon>Geodermatophilales</taxon>
        <taxon>Geodermatophilaceae</taxon>
        <taxon>Modestobacter</taxon>
    </lineage>
</organism>
<accession>A0ABQ2FTY5</accession>
<feature type="transmembrane region" description="Helical" evidence="1">
    <location>
        <begin position="20"/>
        <end position="42"/>
    </location>
</feature>
<reference evidence="3" key="1">
    <citation type="journal article" date="2019" name="Int. J. Syst. Evol. Microbiol.">
        <title>The Global Catalogue of Microorganisms (GCM) 10K type strain sequencing project: providing services to taxonomists for standard genome sequencing and annotation.</title>
        <authorList>
            <consortium name="The Broad Institute Genomics Platform"/>
            <consortium name="The Broad Institute Genome Sequencing Center for Infectious Disease"/>
            <person name="Wu L."/>
            <person name="Ma J."/>
        </authorList>
    </citation>
    <scope>NUCLEOTIDE SEQUENCE [LARGE SCALE GENOMIC DNA]</scope>
    <source>
        <strain evidence="3">CGMCC 4.5581</strain>
    </source>
</reference>
<evidence type="ECO:0000313" key="2">
    <source>
        <dbReference type="EMBL" id="GGL54163.1"/>
    </source>
</evidence>